<dbReference type="EMBL" id="CP003752">
    <property type="protein sequence ID" value="AFQ15642.1"/>
    <property type="molecule type" value="Genomic_DNA"/>
</dbReference>
<dbReference type="GO" id="GO:0016020">
    <property type="term" value="C:membrane"/>
    <property type="evidence" value="ECO:0007669"/>
    <property type="project" value="UniProtKB-SubCell"/>
</dbReference>
<feature type="transmembrane region" description="Helical" evidence="6">
    <location>
        <begin position="27"/>
        <end position="52"/>
    </location>
</feature>
<evidence type="ECO:0000256" key="4">
    <source>
        <dbReference type="ARBA" id="ARBA00022989"/>
    </source>
</evidence>
<keyword evidence="4 6" id="KW-1133">Transmembrane helix</keyword>
<proteinExistence type="inferred from homology"/>
<evidence type="ECO:0000256" key="3">
    <source>
        <dbReference type="ARBA" id="ARBA00022692"/>
    </source>
</evidence>
<evidence type="ECO:0000313" key="7">
    <source>
        <dbReference type="EMBL" id="AFQ15642.1"/>
    </source>
</evidence>
<organism evidence="7 8">
    <name type="scientific">Bacillus thuringiensis HD-771</name>
    <dbReference type="NCBI Taxonomy" id="1218175"/>
    <lineage>
        <taxon>Bacteria</taxon>
        <taxon>Bacillati</taxon>
        <taxon>Bacillota</taxon>
        <taxon>Bacilli</taxon>
        <taxon>Bacillales</taxon>
        <taxon>Bacillaceae</taxon>
        <taxon>Bacillus</taxon>
        <taxon>Bacillus cereus group</taxon>
    </lineage>
</organism>
<evidence type="ECO:0000256" key="6">
    <source>
        <dbReference type="SAM" id="Phobius"/>
    </source>
</evidence>
<dbReference type="InterPro" id="IPR004995">
    <property type="entry name" value="Spore_Ger"/>
</dbReference>
<keyword evidence="3 6" id="KW-0812">Transmembrane</keyword>
<dbReference type="Proteomes" id="UP000005259">
    <property type="component" value="Chromosome"/>
</dbReference>
<accession>A0A9W3J7T7</accession>
<dbReference type="PANTHER" id="PTHR22550:SF5">
    <property type="entry name" value="LEUCINE ZIPPER PROTEIN 4"/>
    <property type="match status" value="1"/>
</dbReference>
<protein>
    <submittedName>
        <fullName evidence="7">Spore germination protein</fullName>
    </submittedName>
</protein>
<gene>
    <name evidence="7" type="ORF">BTG_10890</name>
</gene>
<dbReference type="PANTHER" id="PTHR22550">
    <property type="entry name" value="SPORE GERMINATION PROTEIN"/>
    <property type="match status" value="1"/>
</dbReference>
<dbReference type="Pfam" id="PF03323">
    <property type="entry name" value="GerA"/>
    <property type="match status" value="1"/>
</dbReference>
<dbReference type="InterPro" id="IPR050768">
    <property type="entry name" value="UPF0353/GerABKA_families"/>
</dbReference>
<dbReference type="KEGG" id="bti:BTG_10890"/>
<reference evidence="7 8" key="1">
    <citation type="submission" date="2012-08" db="EMBL/GenBank/DDBJ databases">
        <authorList>
            <person name="Doggett N."/>
            <person name="Teshima H."/>
            <person name="Bruce D."/>
            <person name="Detter J.C."/>
            <person name="Johnson S.L."/>
            <person name="Han C."/>
        </authorList>
    </citation>
    <scope>NUCLEOTIDE SEQUENCE [LARGE SCALE GENOMIC DNA]</scope>
    <source>
        <strain evidence="7 8">HD-771</strain>
    </source>
</reference>
<comment type="subcellular location">
    <subcellularLocation>
        <location evidence="1">Membrane</location>
        <topology evidence="1">Multi-pass membrane protein</topology>
    </subcellularLocation>
</comment>
<keyword evidence="5 6" id="KW-0472">Membrane</keyword>
<evidence type="ECO:0000256" key="1">
    <source>
        <dbReference type="ARBA" id="ARBA00004141"/>
    </source>
</evidence>
<sequence length="98" mass="11141">MVIIVSITTIASFIVSNYDLSSSIRLILFPMMLFAYFFGILGIVSRIMILFAHFVTLTSYGSPYALPFAPLNDSFIKFLSTVLNNRSSIEKRNKKENY</sequence>
<dbReference type="AlphaFoldDB" id="A0A9W3J7T7"/>
<evidence type="ECO:0000256" key="2">
    <source>
        <dbReference type="ARBA" id="ARBA00005278"/>
    </source>
</evidence>
<comment type="similarity">
    <text evidence="2">Belongs to the GerABKA family.</text>
</comment>
<evidence type="ECO:0000313" key="8">
    <source>
        <dbReference type="Proteomes" id="UP000005259"/>
    </source>
</evidence>
<name>A0A9W3J7T7_BACTU</name>
<dbReference type="GO" id="GO:0009847">
    <property type="term" value="P:spore germination"/>
    <property type="evidence" value="ECO:0007669"/>
    <property type="project" value="InterPro"/>
</dbReference>
<evidence type="ECO:0000256" key="5">
    <source>
        <dbReference type="ARBA" id="ARBA00023136"/>
    </source>
</evidence>